<gene>
    <name evidence="1" type="ORF">GMARGA_LOCUS16188</name>
</gene>
<sequence length="118" mass="13607">DSARTFYHDYPNNPCIVAQYAAGNKIFRSKYKIIELGHYPQNVKYTQKGKSIQYQIPDGYVIKTEIANKVLHCETKYTCFNKVLFTITWKKGRAEWMVSSERSASGAVNAFLKSKKLE</sequence>
<comment type="caution">
    <text evidence="1">The sequence shown here is derived from an EMBL/GenBank/DDBJ whole genome shotgun (WGS) entry which is preliminary data.</text>
</comment>
<protein>
    <submittedName>
        <fullName evidence="1">10437_t:CDS:1</fullName>
    </submittedName>
</protein>
<proteinExistence type="predicted"/>
<reference evidence="1 2" key="1">
    <citation type="submission" date="2021-06" db="EMBL/GenBank/DDBJ databases">
        <authorList>
            <person name="Kallberg Y."/>
            <person name="Tangrot J."/>
            <person name="Rosling A."/>
        </authorList>
    </citation>
    <scope>NUCLEOTIDE SEQUENCE [LARGE SCALE GENOMIC DNA]</scope>
    <source>
        <strain evidence="1 2">120-4 pot B 10/14</strain>
    </source>
</reference>
<accession>A0ABN7VA49</accession>
<name>A0ABN7VA49_GIGMA</name>
<evidence type="ECO:0000313" key="2">
    <source>
        <dbReference type="Proteomes" id="UP000789901"/>
    </source>
</evidence>
<keyword evidence="2" id="KW-1185">Reference proteome</keyword>
<organism evidence="1 2">
    <name type="scientific">Gigaspora margarita</name>
    <dbReference type="NCBI Taxonomy" id="4874"/>
    <lineage>
        <taxon>Eukaryota</taxon>
        <taxon>Fungi</taxon>
        <taxon>Fungi incertae sedis</taxon>
        <taxon>Mucoromycota</taxon>
        <taxon>Glomeromycotina</taxon>
        <taxon>Glomeromycetes</taxon>
        <taxon>Diversisporales</taxon>
        <taxon>Gigasporaceae</taxon>
        <taxon>Gigaspora</taxon>
    </lineage>
</organism>
<dbReference type="Proteomes" id="UP000789901">
    <property type="component" value="Unassembled WGS sequence"/>
</dbReference>
<dbReference type="EMBL" id="CAJVQB010011615">
    <property type="protein sequence ID" value="CAG8749115.1"/>
    <property type="molecule type" value="Genomic_DNA"/>
</dbReference>
<evidence type="ECO:0000313" key="1">
    <source>
        <dbReference type="EMBL" id="CAG8749115.1"/>
    </source>
</evidence>
<feature type="non-terminal residue" evidence="1">
    <location>
        <position position="1"/>
    </location>
</feature>